<feature type="region of interest" description="Disordered" evidence="2">
    <location>
        <begin position="1140"/>
        <end position="1164"/>
    </location>
</feature>
<evidence type="ECO:0000259" key="3">
    <source>
        <dbReference type="PROSITE" id="PS50158"/>
    </source>
</evidence>
<feature type="compositionally biased region" description="Polar residues" evidence="2">
    <location>
        <begin position="371"/>
        <end position="383"/>
    </location>
</feature>
<organism evidence="4">
    <name type="scientific">Tanacetum cinerariifolium</name>
    <name type="common">Dalmatian daisy</name>
    <name type="synonym">Chrysanthemum cinerariifolium</name>
    <dbReference type="NCBI Taxonomy" id="118510"/>
    <lineage>
        <taxon>Eukaryota</taxon>
        <taxon>Viridiplantae</taxon>
        <taxon>Streptophyta</taxon>
        <taxon>Embryophyta</taxon>
        <taxon>Tracheophyta</taxon>
        <taxon>Spermatophyta</taxon>
        <taxon>Magnoliopsida</taxon>
        <taxon>eudicotyledons</taxon>
        <taxon>Gunneridae</taxon>
        <taxon>Pentapetalae</taxon>
        <taxon>asterids</taxon>
        <taxon>campanulids</taxon>
        <taxon>Asterales</taxon>
        <taxon>Asteraceae</taxon>
        <taxon>Asteroideae</taxon>
        <taxon>Anthemideae</taxon>
        <taxon>Anthemidinae</taxon>
        <taxon>Tanacetum</taxon>
    </lineage>
</organism>
<dbReference type="SMART" id="SM00343">
    <property type="entry name" value="ZnF_C2HC"/>
    <property type="match status" value="1"/>
</dbReference>
<protein>
    <submittedName>
        <fullName evidence="4">Retrovirus-related Pol polyprotein from transposon TNT 1-94</fullName>
    </submittedName>
</protein>
<evidence type="ECO:0000313" key="4">
    <source>
        <dbReference type="EMBL" id="GEU41007.1"/>
    </source>
</evidence>
<feature type="compositionally biased region" description="Polar residues" evidence="2">
    <location>
        <begin position="327"/>
        <end position="350"/>
    </location>
</feature>
<evidence type="ECO:0000256" key="2">
    <source>
        <dbReference type="SAM" id="MobiDB-lite"/>
    </source>
</evidence>
<dbReference type="Pfam" id="PF25597">
    <property type="entry name" value="SH3_retrovirus"/>
    <property type="match status" value="1"/>
</dbReference>
<dbReference type="SUPFAM" id="SSF57756">
    <property type="entry name" value="Retrovirus zinc finger-like domains"/>
    <property type="match status" value="1"/>
</dbReference>
<name>A0A6L2JWU4_TANCI</name>
<feature type="compositionally biased region" description="Basic and acidic residues" evidence="2">
    <location>
        <begin position="682"/>
        <end position="694"/>
    </location>
</feature>
<feature type="compositionally biased region" description="Acidic residues" evidence="2">
    <location>
        <begin position="603"/>
        <end position="625"/>
    </location>
</feature>
<feature type="region of interest" description="Disordered" evidence="2">
    <location>
        <begin position="1476"/>
        <end position="1497"/>
    </location>
</feature>
<dbReference type="EMBL" id="BKCJ010001380">
    <property type="protein sequence ID" value="GEU41007.1"/>
    <property type="molecule type" value="Genomic_DNA"/>
</dbReference>
<dbReference type="InterPro" id="IPR001878">
    <property type="entry name" value="Znf_CCHC"/>
</dbReference>
<sequence length="1497" mass="167875">MELYMENKENRRMILNSIQNGPLVWPTIIQEDGTTRTKKYEELSVTKKLQADYDLKATNIILQGLPSDVYAIVSFLRIPVYVLNQGDDTIAYLNKAMDFLLAVATLRLPLTNNQLRTSSSERDMDMQCTQPKRPRNDAWFKDKICIPDCQAAQITIPNNVSFHTKDLDAYDFDCDYISNAKAVLMANLSNYGSNVILEKAQRIKPTLYDGSVISSQHAVITVIDDEETLILEEILVNILFQQVFWLQTSNLNIEQYDISPVSIEAPSEHPKVRRLKGKNVLDSATTIPPQMFKLDLDPLAPSVISLVQVAATPRAMDIADSPVSTLIDQDTPLSSIPSTQEQEQSPNLSQGVEECPKTPHFHDDPLHKDSTSQGSSSNVQPSHNPFKLLVKWTKNQPIENLVGDPSRLVSTRKQLQTNKYGMLSSDPIDTLIVDKSKLDKCLHGKPVDPTHFHVALDNALVASENRVQISKCNMRIDPIKTPKEPTYQVVLDYIALSLLYLAFLITSEAPEIYIHQFCHTITKIKNSSLYKSKLDKKKWAIVAEVFCGVLQICGLSEGIDLESEVSDEPKGNSINTSKGTGLKLGFLDVSKVDYSESKHESWGDSDEDDDNNDQQSDDESTESDDDKSADLNKIDDEEEDKFIHTPDDYVPTDDENLNDEEYERINKEIYNDINVELKDAEPANEEKGDEEMTHAENVNTEPEEVSQEVAVDQVKDDAQATVTVASATQKTEVPLKSSSISFDHATKFLNFDNILSSETKIILMMDIKVQHKDLSIQTSPLLIVSVTVIPESPTAPATTIRPLIPPFISLQQQSTSIPTPTTIGATTSTTTVLDSETFSAIHLRVSDLEKEVKELKNVDHSLTRHAIIKSKVSVAVKEYLRTSLITTRNVSVFPSMGKIESINTDKDITLMDVETQEEVVTMDVEPQGRLNQEEVNVASKGVSAVSAPELVSAAEPTMAQKLHDEEVVGNKMHKVFPLPGESSHWQYKFPLQVEGVPTARRIEILLLGVCTAMMKKLPGRREKSLSSRKSHDTGTYGMAIDYCIMKEEMSILKGKWKEDNLGKFEAKGDEGYFIGYSMSSKAFRVFNKRTRRLKENLHRILRKRGTKDAADQKVRKNESSLRYILLPNWAHDALLETTSSKPYEESSTQVPEGSGNTNPIASTFNPSAERIETLTVESPIPTVSSPVPTACLNNSSETSSKARLVSKRVANQEETPSLDNILSLTNKFDDILGVSTSSDEIIRVEADKVWTLFDCPKGVRPIRIKWVLKNKKDESGIVVRNKARLVAQGHTQEEGIDYDEVFAPVARIEAIRLFLAYASFMGFTVYQMDVKSAFLYGTIDEEVYVMQPPGFHNPVYPAKVYKVEKAMYRLHQAPRACGNLNPTASTSNSPADQMKILTVETPIPTIKFEDINQIDDDDMEEMDIKWNMALLSMRANKFWKRIRKKISIQGSDVAGFDKSKVECFNCHKMGHFARECRAPRSQERARKESYRQGSKAE</sequence>
<reference evidence="4" key="1">
    <citation type="journal article" date="2019" name="Sci. Rep.">
        <title>Draft genome of Tanacetum cinerariifolium, the natural source of mosquito coil.</title>
        <authorList>
            <person name="Yamashiro T."/>
            <person name="Shiraishi A."/>
            <person name="Satake H."/>
            <person name="Nakayama K."/>
        </authorList>
    </citation>
    <scope>NUCLEOTIDE SEQUENCE</scope>
</reference>
<comment type="caution">
    <text evidence="4">The sequence shown here is derived from an EMBL/GenBank/DDBJ whole genome shotgun (WGS) entry which is preliminary data.</text>
</comment>
<dbReference type="Gene3D" id="4.10.60.10">
    <property type="entry name" value="Zinc finger, CCHC-type"/>
    <property type="match status" value="1"/>
</dbReference>
<gene>
    <name evidence="4" type="ORF">Tci_012985</name>
</gene>
<feature type="region of interest" description="Disordered" evidence="2">
    <location>
        <begin position="682"/>
        <end position="704"/>
    </location>
</feature>
<dbReference type="Pfam" id="PF07727">
    <property type="entry name" value="RVT_2"/>
    <property type="match status" value="1"/>
</dbReference>
<keyword evidence="1" id="KW-0479">Metal-binding</keyword>
<dbReference type="GO" id="GO:0008270">
    <property type="term" value="F:zinc ion binding"/>
    <property type="evidence" value="ECO:0007669"/>
    <property type="project" value="UniProtKB-KW"/>
</dbReference>
<proteinExistence type="predicted"/>
<dbReference type="InterPro" id="IPR057670">
    <property type="entry name" value="SH3_retrovirus"/>
</dbReference>
<dbReference type="InterPro" id="IPR036875">
    <property type="entry name" value="Znf_CCHC_sf"/>
</dbReference>
<dbReference type="InterPro" id="IPR013103">
    <property type="entry name" value="RVT_2"/>
</dbReference>
<accession>A0A6L2JWU4</accession>
<keyword evidence="1" id="KW-0863">Zinc-finger</keyword>
<evidence type="ECO:0000256" key="1">
    <source>
        <dbReference type="PROSITE-ProRule" id="PRU00047"/>
    </source>
</evidence>
<feature type="region of interest" description="Disordered" evidence="2">
    <location>
        <begin position="597"/>
        <end position="655"/>
    </location>
</feature>
<dbReference type="Pfam" id="PF00098">
    <property type="entry name" value="zf-CCHC"/>
    <property type="match status" value="1"/>
</dbReference>
<dbReference type="PROSITE" id="PS50158">
    <property type="entry name" value="ZF_CCHC"/>
    <property type="match status" value="1"/>
</dbReference>
<feature type="domain" description="CCHC-type" evidence="3">
    <location>
        <begin position="1463"/>
        <end position="1477"/>
    </location>
</feature>
<dbReference type="GO" id="GO:0003676">
    <property type="term" value="F:nucleic acid binding"/>
    <property type="evidence" value="ECO:0007669"/>
    <property type="project" value="InterPro"/>
</dbReference>
<keyword evidence="1" id="KW-0862">Zinc</keyword>
<feature type="region of interest" description="Disordered" evidence="2">
    <location>
        <begin position="327"/>
        <end position="383"/>
    </location>
</feature>
<feature type="compositionally biased region" description="Basic and acidic residues" evidence="2">
    <location>
        <begin position="354"/>
        <end position="370"/>
    </location>
</feature>